<dbReference type="GO" id="GO:0006072">
    <property type="term" value="P:glycerol-3-phosphate metabolic process"/>
    <property type="evidence" value="ECO:0007669"/>
    <property type="project" value="InterPro"/>
</dbReference>
<evidence type="ECO:0000256" key="8">
    <source>
        <dbReference type="ARBA" id="ARBA00022827"/>
    </source>
</evidence>
<evidence type="ECO:0000256" key="5">
    <source>
        <dbReference type="ARBA" id="ARBA00013029"/>
    </source>
</evidence>
<comment type="similarity">
    <text evidence="4">Belongs to the FAD-dependent glycerol-3-phosphate dehydrogenase family.</text>
</comment>
<evidence type="ECO:0000256" key="2">
    <source>
        <dbReference type="ARBA" id="ARBA00004948"/>
    </source>
</evidence>
<dbReference type="InterPro" id="IPR000447">
    <property type="entry name" value="G3P_DH_FAD-dep"/>
</dbReference>
<dbReference type="AlphaFoldDB" id="A0AAW5E2F1"/>
<dbReference type="EMBL" id="JAKTTI010000033">
    <property type="protein sequence ID" value="MCH1627076.1"/>
    <property type="molecule type" value="Genomic_DNA"/>
</dbReference>
<gene>
    <name evidence="15" type="primary">thiO</name>
    <name evidence="15" type="ORF">MJG50_17220</name>
</gene>
<dbReference type="Proteomes" id="UP001431131">
    <property type="component" value="Unassembled WGS sequence"/>
</dbReference>
<evidence type="ECO:0000313" key="16">
    <source>
        <dbReference type="Proteomes" id="UP001431131"/>
    </source>
</evidence>
<keyword evidence="10 15" id="KW-0560">Oxidoreductase</keyword>
<keyword evidence="8" id="KW-0274">FAD</keyword>
<dbReference type="Gene3D" id="3.50.50.60">
    <property type="entry name" value="FAD/NAD(P)-binding domain"/>
    <property type="match status" value="1"/>
</dbReference>
<keyword evidence="7" id="KW-0285">Flavoprotein</keyword>
<dbReference type="GO" id="GO:0005737">
    <property type="term" value="C:cytoplasm"/>
    <property type="evidence" value="ECO:0007669"/>
    <property type="project" value="TreeGrafter"/>
</dbReference>
<dbReference type="GO" id="GO:0043799">
    <property type="term" value="F:glycine oxidase activity"/>
    <property type="evidence" value="ECO:0007669"/>
    <property type="project" value="UniProtKB-EC"/>
</dbReference>
<evidence type="ECO:0000256" key="9">
    <source>
        <dbReference type="ARBA" id="ARBA00022977"/>
    </source>
</evidence>
<dbReference type="InterPro" id="IPR006076">
    <property type="entry name" value="FAD-dep_OxRdtase"/>
</dbReference>
<dbReference type="SUPFAM" id="SSF54373">
    <property type="entry name" value="FAD-linked reductases, C-terminal domain"/>
    <property type="match status" value="1"/>
</dbReference>
<evidence type="ECO:0000256" key="12">
    <source>
        <dbReference type="ARBA" id="ARBA00049872"/>
    </source>
</evidence>
<protein>
    <recommendedName>
        <fullName evidence="6">Aerobic glycerol-3-phosphate dehydrogenase</fullName>
        <ecNumber evidence="5">1.1.5.3</ecNumber>
        <ecNumber evidence="13">1.4.3.19</ecNumber>
    </recommendedName>
</protein>
<evidence type="ECO:0000256" key="11">
    <source>
        <dbReference type="ARBA" id="ARBA00049055"/>
    </source>
</evidence>
<evidence type="ECO:0000256" key="13">
    <source>
        <dbReference type="ARBA" id="ARBA00050018"/>
    </source>
</evidence>
<dbReference type="EC" id="1.4.3.19" evidence="13"/>
<dbReference type="NCBIfam" id="TIGR02352">
    <property type="entry name" value="thiamin_ThiO"/>
    <property type="match status" value="1"/>
</dbReference>
<dbReference type="EC" id="1.1.5.3" evidence="5"/>
<evidence type="ECO:0000256" key="3">
    <source>
        <dbReference type="ARBA" id="ARBA00004977"/>
    </source>
</evidence>
<evidence type="ECO:0000256" key="6">
    <source>
        <dbReference type="ARBA" id="ARBA00017956"/>
    </source>
</evidence>
<dbReference type="GO" id="GO:0050660">
    <property type="term" value="F:flavin adenine dinucleotide binding"/>
    <property type="evidence" value="ECO:0007669"/>
    <property type="project" value="InterPro"/>
</dbReference>
<comment type="pathway">
    <text evidence="2">Cofactor biosynthesis; thiamine diphosphate biosynthesis.</text>
</comment>
<evidence type="ECO:0000259" key="14">
    <source>
        <dbReference type="Pfam" id="PF01266"/>
    </source>
</evidence>
<dbReference type="RefSeq" id="WP_240256997.1">
    <property type="nucleotide sequence ID" value="NZ_JAKTTI010000033.1"/>
</dbReference>
<reference evidence="15" key="1">
    <citation type="submission" date="2022-02" db="EMBL/GenBank/DDBJ databases">
        <title>Fredinandcohnia quinoae sp. nov. isolated from Chenopodium quinoa seeds.</title>
        <authorList>
            <person name="Saati-Santamaria Z."/>
            <person name="Flores-Felix J.D."/>
            <person name="Igual J.M."/>
            <person name="Velazquez E."/>
            <person name="Garcia-Fraile P."/>
            <person name="Martinez-Molina E."/>
        </authorList>
    </citation>
    <scope>NUCLEOTIDE SEQUENCE</scope>
    <source>
        <strain evidence="15">SECRCQ15</strain>
    </source>
</reference>
<evidence type="ECO:0000313" key="15">
    <source>
        <dbReference type="EMBL" id="MCH1627076.1"/>
    </source>
</evidence>
<dbReference type="InterPro" id="IPR012727">
    <property type="entry name" value="Gly_oxidase_ThiO"/>
</dbReference>
<dbReference type="GO" id="GO:0004368">
    <property type="term" value="F:glycerol-3-phosphate dehydrogenase (quinone) activity"/>
    <property type="evidence" value="ECO:0007669"/>
    <property type="project" value="UniProtKB-EC"/>
</dbReference>
<feature type="domain" description="FAD dependent oxidoreductase" evidence="14">
    <location>
        <begin position="6"/>
        <end position="351"/>
    </location>
</feature>
<comment type="pathway">
    <text evidence="3">Polyol metabolism; glycerol degradation via glycerol kinase pathway; glycerone phosphate from sn-glycerol 3-phosphate (aerobic route): step 1/1.</text>
</comment>
<comment type="catalytic activity">
    <reaction evidence="11">
        <text>a quinone + sn-glycerol 3-phosphate = dihydroxyacetone phosphate + a quinol</text>
        <dbReference type="Rhea" id="RHEA:18977"/>
        <dbReference type="ChEBI" id="CHEBI:24646"/>
        <dbReference type="ChEBI" id="CHEBI:57597"/>
        <dbReference type="ChEBI" id="CHEBI:57642"/>
        <dbReference type="ChEBI" id="CHEBI:132124"/>
        <dbReference type="EC" id="1.1.5.3"/>
    </reaction>
</comment>
<dbReference type="Gene3D" id="3.30.9.10">
    <property type="entry name" value="D-Amino Acid Oxidase, subunit A, domain 2"/>
    <property type="match status" value="1"/>
</dbReference>
<dbReference type="PRINTS" id="PR01001">
    <property type="entry name" value="FADG3PDH"/>
</dbReference>
<dbReference type="PANTHER" id="PTHR13847:SF289">
    <property type="entry name" value="GLYCINE OXIDASE"/>
    <property type="match status" value="1"/>
</dbReference>
<name>A0AAW5E2F1_9BACI</name>
<evidence type="ECO:0000256" key="7">
    <source>
        <dbReference type="ARBA" id="ARBA00022630"/>
    </source>
</evidence>
<dbReference type="PANTHER" id="PTHR13847">
    <property type="entry name" value="SARCOSINE DEHYDROGENASE-RELATED"/>
    <property type="match status" value="1"/>
</dbReference>
<keyword evidence="16" id="KW-1185">Reference proteome</keyword>
<keyword evidence="9" id="KW-0784">Thiamine biosynthesis</keyword>
<dbReference type="SUPFAM" id="SSF51905">
    <property type="entry name" value="FAD/NAD(P)-binding domain"/>
    <property type="match status" value="1"/>
</dbReference>
<comment type="cofactor">
    <cofactor evidence="1">
        <name>FAD</name>
        <dbReference type="ChEBI" id="CHEBI:57692"/>
    </cofactor>
</comment>
<comment type="catalytic activity">
    <reaction evidence="12">
        <text>glycine + O2 + H2O = glyoxylate + H2O2 + NH4(+)</text>
        <dbReference type="Rhea" id="RHEA:11532"/>
        <dbReference type="ChEBI" id="CHEBI:15377"/>
        <dbReference type="ChEBI" id="CHEBI:15379"/>
        <dbReference type="ChEBI" id="CHEBI:16240"/>
        <dbReference type="ChEBI" id="CHEBI:28938"/>
        <dbReference type="ChEBI" id="CHEBI:36655"/>
        <dbReference type="ChEBI" id="CHEBI:57305"/>
        <dbReference type="EC" id="1.4.3.19"/>
    </reaction>
</comment>
<dbReference type="GO" id="GO:0009228">
    <property type="term" value="P:thiamine biosynthetic process"/>
    <property type="evidence" value="ECO:0007669"/>
    <property type="project" value="UniProtKB-KW"/>
</dbReference>
<organism evidence="15 16">
    <name type="scientific">Fredinandcohnia quinoae</name>
    <dbReference type="NCBI Taxonomy" id="2918902"/>
    <lineage>
        <taxon>Bacteria</taxon>
        <taxon>Bacillati</taxon>
        <taxon>Bacillota</taxon>
        <taxon>Bacilli</taxon>
        <taxon>Bacillales</taxon>
        <taxon>Bacillaceae</taxon>
        <taxon>Fredinandcohnia</taxon>
    </lineage>
</organism>
<evidence type="ECO:0000256" key="10">
    <source>
        <dbReference type="ARBA" id="ARBA00023002"/>
    </source>
</evidence>
<evidence type="ECO:0000256" key="4">
    <source>
        <dbReference type="ARBA" id="ARBA00007330"/>
    </source>
</evidence>
<proteinExistence type="inferred from homology"/>
<evidence type="ECO:0000256" key="1">
    <source>
        <dbReference type="ARBA" id="ARBA00001974"/>
    </source>
</evidence>
<dbReference type="InterPro" id="IPR036188">
    <property type="entry name" value="FAD/NAD-bd_sf"/>
</dbReference>
<accession>A0AAW5E2F1</accession>
<comment type="caution">
    <text evidence="15">The sequence shown here is derived from an EMBL/GenBank/DDBJ whole genome shotgun (WGS) entry which is preliminary data.</text>
</comment>
<sequence>MKRSYDAIIVGGGVNGAAIAFNLTKRGMKVLLLEKNRLASKSSGAAAGMLGAQAELENNGPLFQLARRSRAMFVHLAEELKEISGIDIELVNKGMYKIAFSEDQEHEYKRIIQIHRQAGEIAEWLDGDVLRKDEPTLSEEIRGGMYIPNDGHVSPYRLTAAFAYSALKLGAEIKEFTEVFSINDKANQIQGVITNEGGFFAENVIIAGGAWSGKIVSELGVGFDILPVKGECFSVKSHRTLLEKTIFSHGCYLVPKSQGRIIVGATMKENTFDETVSLDGISILLERAKKIIPSIVDAEWEKAWAGIRPQTGDGLPFLGEHSGYKGLFIAAGHFRNGILLSPVTGELVAELVIGNVVPELQAFGLNRLPK</sequence>
<dbReference type="Pfam" id="PF01266">
    <property type="entry name" value="DAO"/>
    <property type="match status" value="1"/>
</dbReference>